<evidence type="ECO:0000256" key="2">
    <source>
        <dbReference type="ARBA" id="ARBA00007977"/>
    </source>
</evidence>
<evidence type="ECO:0000256" key="5">
    <source>
        <dbReference type="ARBA" id="ARBA00022989"/>
    </source>
</evidence>
<dbReference type="PANTHER" id="PTHR30106:SF1">
    <property type="entry name" value="UPF0324 MEMBRANE PROTEIN FN0533"/>
    <property type="match status" value="1"/>
</dbReference>
<feature type="coiled-coil region" evidence="7">
    <location>
        <begin position="16"/>
        <end position="46"/>
    </location>
</feature>
<evidence type="ECO:0000256" key="1">
    <source>
        <dbReference type="ARBA" id="ARBA00004651"/>
    </source>
</evidence>
<dbReference type="InterPro" id="IPR018383">
    <property type="entry name" value="UPF0324_pro"/>
</dbReference>
<organism evidence="9">
    <name type="scientific">Desulfobacca acetoxidans</name>
    <dbReference type="NCBI Taxonomy" id="60893"/>
    <lineage>
        <taxon>Bacteria</taxon>
        <taxon>Pseudomonadati</taxon>
        <taxon>Thermodesulfobacteriota</taxon>
        <taxon>Desulfobaccia</taxon>
        <taxon>Desulfobaccales</taxon>
        <taxon>Desulfobaccaceae</taxon>
        <taxon>Desulfobacca</taxon>
    </lineage>
</organism>
<protein>
    <submittedName>
        <fullName evidence="9">Putative sulfate exporter family transporter</fullName>
    </submittedName>
</protein>
<dbReference type="PANTHER" id="PTHR30106">
    <property type="entry name" value="INNER MEMBRANE PROTEIN YEIH-RELATED"/>
    <property type="match status" value="1"/>
</dbReference>
<keyword evidence="6 8" id="KW-0472">Membrane</keyword>
<dbReference type="GO" id="GO:0005886">
    <property type="term" value="C:plasma membrane"/>
    <property type="evidence" value="ECO:0007669"/>
    <property type="project" value="UniProtKB-SubCell"/>
</dbReference>
<feature type="transmembrane region" description="Helical" evidence="8">
    <location>
        <begin position="363"/>
        <end position="383"/>
    </location>
</feature>
<comment type="subcellular location">
    <subcellularLocation>
        <location evidence="1">Cell membrane</location>
        <topology evidence="1">Multi-pass membrane protein</topology>
    </subcellularLocation>
</comment>
<evidence type="ECO:0000313" key="9">
    <source>
        <dbReference type="EMBL" id="HGZ12105.1"/>
    </source>
</evidence>
<evidence type="ECO:0000256" key="7">
    <source>
        <dbReference type="SAM" id="Coils"/>
    </source>
</evidence>
<feature type="transmembrane region" description="Helical" evidence="8">
    <location>
        <begin position="278"/>
        <end position="297"/>
    </location>
</feature>
<feature type="transmembrane region" description="Helical" evidence="8">
    <location>
        <begin position="303"/>
        <end position="322"/>
    </location>
</feature>
<comment type="similarity">
    <text evidence="2">Belongs to the UPF0324 family.</text>
</comment>
<gene>
    <name evidence="9" type="ORF">ENW48_07800</name>
</gene>
<accession>A0A7C5EX38</accession>
<feature type="transmembrane region" description="Helical" evidence="8">
    <location>
        <begin position="528"/>
        <end position="554"/>
    </location>
</feature>
<dbReference type="EMBL" id="DTKJ01000055">
    <property type="protein sequence ID" value="HGZ12105.1"/>
    <property type="molecule type" value="Genomic_DNA"/>
</dbReference>
<feature type="transmembrane region" description="Helical" evidence="8">
    <location>
        <begin position="331"/>
        <end position="351"/>
    </location>
</feature>
<sequence>MERIKRILDLPASASASQVEARIAELRDKEKELEALKGEWEAREKAELRLSQWKALYKSEDWLGCWIGLGIIAAAIIYFSLTGLSFKAPTFRWTTDAEFQSHIAVMAPAVDLLVQQVANKGETALEEPAQALKKAIAAKDRKAVGAAAKKLEEAAKQAKDKGLKAKAGELGKDLSGQAGRLLEKVLSWENIKYSIYILVAYLFIGIIGMALMGEPVGFFITGFPFVFIISWLSLFLAGNYTIHEYGLEYVLFCLILGLLVSNVIGVPKWMMPAVKTEFYIKSGLVILGARVLFGVIMKAGALGMVQALAVVSTVWYACWWLCKKLQVDEEFAAMLSSAVSICGVSAAIATAGAVKGDPKKLSYVTSIVLVCAVPMMVIMPIIAKAVGMPDAVAGAWLGGTLDTSGSVVAAGALISDLAMKVGVTVKMSQNVLIGVAAFILSVVWTLKGVKEGEQASLWEIWYRFPKFVLGFLASSILFSFILSEATIKAIGRPLQNLEVWWFALAFTSIGLETRFVDIAKLGGGRPALAFLVAQGFNIIWTLILAYLLFGGILFPSPVF</sequence>
<evidence type="ECO:0000256" key="4">
    <source>
        <dbReference type="ARBA" id="ARBA00022692"/>
    </source>
</evidence>
<evidence type="ECO:0000256" key="3">
    <source>
        <dbReference type="ARBA" id="ARBA00022475"/>
    </source>
</evidence>
<comment type="caution">
    <text evidence="9">The sequence shown here is derived from an EMBL/GenBank/DDBJ whole genome shotgun (WGS) entry which is preliminary data.</text>
</comment>
<reference evidence="9" key="1">
    <citation type="journal article" date="2020" name="mSystems">
        <title>Genome- and Community-Level Interaction Insights into Carbon Utilization and Element Cycling Functions of Hydrothermarchaeota in Hydrothermal Sediment.</title>
        <authorList>
            <person name="Zhou Z."/>
            <person name="Liu Y."/>
            <person name="Xu W."/>
            <person name="Pan J."/>
            <person name="Luo Z.H."/>
            <person name="Li M."/>
        </authorList>
    </citation>
    <scope>NUCLEOTIDE SEQUENCE [LARGE SCALE GENOMIC DNA]</scope>
    <source>
        <strain evidence="9">SpSt-853</strain>
    </source>
</reference>
<feature type="transmembrane region" description="Helical" evidence="8">
    <location>
        <begin position="249"/>
        <end position="266"/>
    </location>
</feature>
<feature type="transmembrane region" description="Helical" evidence="8">
    <location>
        <begin position="62"/>
        <end position="81"/>
    </location>
</feature>
<feature type="transmembrane region" description="Helical" evidence="8">
    <location>
        <begin position="427"/>
        <end position="446"/>
    </location>
</feature>
<keyword evidence="3" id="KW-1003">Cell membrane</keyword>
<evidence type="ECO:0000256" key="6">
    <source>
        <dbReference type="ARBA" id="ARBA00023136"/>
    </source>
</evidence>
<proteinExistence type="inferred from homology"/>
<evidence type="ECO:0000256" key="8">
    <source>
        <dbReference type="SAM" id="Phobius"/>
    </source>
</evidence>
<feature type="transmembrane region" description="Helical" evidence="8">
    <location>
        <begin position="395"/>
        <end position="415"/>
    </location>
</feature>
<keyword evidence="5 8" id="KW-1133">Transmembrane helix</keyword>
<dbReference type="Pfam" id="PF03601">
    <property type="entry name" value="Cons_hypoth698"/>
    <property type="match status" value="1"/>
</dbReference>
<feature type="transmembrane region" description="Helical" evidence="8">
    <location>
        <begin position="467"/>
        <end position="487"/>
    </location>
</feature>
<keyword evidence="4 8" id="KW-0812">Transmembrane</keyword>
<dbReference type="AlphaFoldDB" id="A0A7C5EX38"/>
<name>A0A7C5EX38_9BACT</name>
<keyword evidence="7" id="KW-0175">Coiled coil</keyword>
<feature type="transmembrane region" description="Helical" evidence="8">
    <location>
        <begin position="193"/>
        <end position="211"/>
    </location>
</feature>
<feature type="transmembrane region" description="Helical" evidence="8">
    <location>
        <begin position="218"/>
        <end position="237"/>
    </location>
</feature>